<dbReference type="InterPro" id="IPR044548">
    <property type="entry name" value="AF0060_NTP-PPase_MazG-like"/>
</dbReference>
<protein>
    <submittedName>
        <fullName evidence="2">Putative hydrolase</fullName>
    </submittedName>
</protein>
<name>A0A0K2FKG1_9CAUD</name>
<evidence type="ECO:0000313" key="2">
    <source>
        <dbReference type="EMBL" id="ALA46512.1"/>
    </source>
</evidence>
<dbReference type="CDD" id="cd11533">
    <property type="entry name" value="NTP-PPase_Af0060_like"/>
    <property type="match status" value="1"/>
</dbReference>
<dbReference type="Pfam" id="PF03819">
    <property type="entry name" value="MazG"/>
    <property type="match status" value="1"/>
</dbReference>
<reference evidence="2 3" key="1">
    <citation type="journal article" date="2015" name="Genome Announc.">
        <title>Genome Sequences of Two Bacillus cereus Group Bacteriophages, Eyuki and AvesoBmore.</title>
        <authorList>
            <person name="Erill I."/>
            <person name="Caruso S.M."/>
        </authorList>
    </citation>
    <scope>NUCLEOTIDE SEQUENCE [LARGE SCALE GENOMIC DNA]</scope>
</reference>
<keyword evidence="2" id="KW-0378">Hydrolase</keyword>
<dbReference type="GO" id="GO:0016787">
    <property type="term" value="F:hydrolase activity"/>
    <property type="evidence" value="ECO:0007669"/>
    <property type="project" value="UniProtKB-KW"/>
</dbReference>
<dbReference type="InterPro" id="IPR004518">
    <property type="entry name" value="MazG-like_dom"/>
</dbReference>
<proteinExistence type="predicted"/>
<evidence type="ECO:0000259" key="1">
    <source>
        <dbReference type="Pfam" id="PF03819"/>
    </source>
</evidence>
<dbReference type="Proteomes" id="UP000203939">
    <property type="component" value="Segment"/>
</dbReference>
<dbReference type="EMBL" id="KT207918">
    <property type="protein sequence ID" value="ALA46512.1"/>
    <property type="molecule type" value="Genomic_DNA"/>
</dbReference>
<dbReference type="RefSeq" id="YP_009212144.1">
    <property type="nucleotide sequence ID" value="NC_028944.1"/>
</dbReference>
<organism evidence="2 3">
    <name type="scientific">Bacillus phage Eyuki</name>
    <dbReference type="NCBI Taxonomy" id="1690431"/>
    <lineage>
        <taxon>Viruses</taxon>
        <taxon>Duplodnaviria</taxon>
        <taxon>Heunggongvirae</taxon>
        <taxon>Uroviricota</taxon>
        <taxon>Caudoviricetes</taxon>
        <taxon>Herelleviridae</taxon>
        <taxon>Bastillevirinae</taxon>
        <taxon>Wphvirus</taxon>
        <taxon>Wphvirus megatron</taxon>
    </lineage>
</organism>
<accession>A0A0K2FKG1</accession>
<gene>
    <name evidence="2" type="ORF">EYUKI_204</name>
</gene>
<dbReference type="KEGG" id="vg:26638432"/>
<sequence length="99" mass="11298">MTTLDRGKLDRLCEMNTKTSEEMVLKLVEEVGEVAQAILSFKGAQGCEYKAKGRDDVIEELVDVCMVVESLLYRFNVSDARFNSTFNQKLNKWEEKING</sequence>
<feature type="domain" description="NTP pyrophosphohydrolase MazG-like" evidence="1">
    <location>
        <begin position="19"/>
        <end position="71"/>
    </location>
</feature>
<dbReference type="SUPFAM" id="SSF101386">
    <property type="entry name" value="all-alpha NTP pyrophosphatases"/>
    <property type="match status" value="1"/>
</dbReference>
<evidence type="ECO:0000313" key="3">
    <source>
        <dbReference type="Proteomes" id="UP000203939"/>
    </source>
</evidence>
<dbReference type="Gene3D" id="1.10.287.1080">
    <property type="entry name" value="MazG-like"/>
    <property type="match status" value="1"/>
</dbReference>